<dbReference type="RefSeq" id="WP_157771879.1">
    <property type="nucleotide sequence ID" value="NZ_OZ024668.1"/>
</dbReference>
<evidence type="ECO:0000313" key="2">
    <source>
        <dbReference type="Proteomes" id="UP000326595"/>
    </source>
</evidence>
<proteinExistence type="predicted"/>
<sequence length="453" mass="50018">MPIGHLSASNIVASAKLGSIKDIDCFSGDTLKGRDVVLLNPYHEGRGDHALGNKIANIAVGVGCRVTVIPLCTIEYEKNYHPPRNISLQGTFQGIGALHEPVFVIAPVGILPVHELEAALVALCEKHQFPKQEVVLIEEMDILVGPGEELERRVEMLGQIGFKTVVANRLGFGDGAIGYLPTDQAGESIVRSRFEAELEKLFDGYNVAIDKGGVYHLAYISSDVGVTATQVFVANTLSEDIKDYRSAHFVIVLRQLDERIRSMLPKVLEEMLLTQDEFFDLPALYSKFQIFFADSVTGDLTLEKEVNGEGGRLVNIVVVNTLPSAIFEDFMCLTHAGMGSGMSSGDQSFSEFLSRCGKVPFYDMQPWKEPLVDSLKKIAENVGGEELVKELEKRFVGRKPFSGELMYSFSENRKQSERSTALGKSISEFEKRIRSRTADRHMAAVFEGFKGNN</sequence>
<name>A0AAN2L5W4_PSEFL</name>
<accession>A0AAN2L5W4</accession>
<dbReference type="Proteomes" id="UP000326595">
    <property type="component" value="Chromosome"/>
</dbReference>
<gene>
    <name evidence="1" type="ORF">PS652_00349</name>
</gene>
<dbReference type="EMBL" id="OZ024668">
    <property type="protein sequence ID" value="CAK9887548.1"/>
    <property type="molecule type" value="Genomic_DNA"/>
</dbReference>
<organism evidence="1 2">
    <name type="scientific">Pseudomonas fluorescens</name>
    <dbReference type="NCBI Taxonomy" id="294"/>
    <lineage>
        <taxon>Bacteria</taxon>
        <taxon>Pseudomonadati</taxon>
        <taxon>Pseudomonadota</taxon>
        <taxon>Gammaproteobacteria</taxon>
        <taxon>Pseudomonadales</taxon>
        <taxon>Pseudomonadaceae</taxon>
        <taxon>Pseudomonas</taxon>
    </lineage>
</organism>
<dbReference type="AlphaFoldDB" id="A0AAN2L5W4"/>
<reference evidence="1 2" key="1">
    <citation type="submission" date="2024-03" db="EMBL/GenBank/DDBJ databases">
        <authorList>
            <person name="Alaster D. Moffat"/>
            <person name="Govind Chandra"/>
            <person name="Andrew W. Truman"/>
        </authorList>
    </citation>
    <scope>NUCLEOTIDE SEQUENCE [LARGE SCALE GENOMIC DNA]</scope>
    <source>
        <strain evidence="1">PS652</strain>
    </source>
</reference>
<evidence type="ECO:0000313" key="1">
    <source>
        <dbReference type="EMBL" id="CAK9887548.1"/>
    </source>
</evidence>
<protein>
    <submittedName>
        <fullName evidence="1">Uncharacterized protein</fullName>
    </submittedName>
</protein>